<protein>
    <recommendedName>
        <fullName evidence="6">Phage protein</fullName>
    </recommendedName>
</protein>
<keyword evidence="1" id="KW-0812">Transmembrane</keyword>
<dbReference type="GeneID" id="83611165"/>
<keyword evidence="1" id="KW-0472">Membrane</keyword>
<accession>A0AAW7CHF9</accession>
<reference evidence="2" key="2">
    <citation type="submission" date="2023-06" db="EMBL/GenBank/DDBJ databases">
        <title>Acute promotion of culturable opportunistic pathogens and persistent increase of antibiotic resistance following antibiotic exposure in mouse gut microbiota.</title>
        <authorList>
            <person name="Li L."/>
            <person name="Wang B."/>
            <person name="Sun Y."/>
            <person name="Wang M."/>
            <person name="Xu H."/>
        </authorList>
    </citation>
    <scope>NUCLEOTIDE SEQUENCE</scope>
    <source>
        <strain evidence="2">EPA10_1</strain>
    </source>
</reference>
<gene>
    <name evidence="3" type="ORF">MYW70_10325</name>
    <name evidence="2" type="ORF">QSH02_02350</name>
</gene>
<dbReference type="AlphaFoldDB" id="A0AAW7CHF9"/>
<evidence type="ECO:0000256" key="1">
    <source>
        <dbReference type="SAM" id="Phobius"/>
    </source>
</evidence>
<dbReference type="EMBL" id="CP095785">
    <property type="protein sequence ID" value="XAG30370.1"/>
    <property type="molecule type" value="Genomic_DNA"/>
</dbReference>
<dbReference type="Proteomes" id="UP001438077">
    <property type="component" value="Chromosome"/>
</dbReference>
<name>A0AAW7CHF9_9GAMM</name>
<evidence type="ECO:0000313" key="2">
    <source>
        <dbReference type="EMBL" id="MDL5353684.1"/>
    </source>
</evidence>
<organism evidence="2 4">
    <name type="scientific">Proteus faecis</name>
    <dbReference type="NCBI Taxonomy" id="2050967"/>
    <lineage>
        <taxon>Bacteria</taxon>
        <taxon>Pseudomonadati</taxon>
        <taxon>Pseudomonadota</taxon>
        <taxon>Gammaproteobacteria</taxon>
        <taxon>Enterobacterales</taxon>
        <taxon>Morganellaceae</taxon>
        <taxon>Proteus</taxon>
    </lineage>
</organism>
<keyword evidence="1" id="KW-1133">Transmembrane helix</keyword>
<reference evidence="3 5" key="1">
    <citation type="submission" date="2022-03" db="EMBL/GenBank/DDBJ databases">
        <title>Sea Food Isolates.</title>
        <authorList>
            <person name="Li C."/>
        </authorList>
    </citation>
    <scope>NUCLEOTIDE SEQUENCE [LARGE SCALE GENOMIC DNA]</scope>
    <source>
        <strain evidence="3 5">19MO01SH08</strain>
    </source>
</reference>
<evidence type="ECO:0008006" key="6">
    <source>
        <dbReference type="Google" id="ProtNLM"/>
    </source>
</evidence>
<evidence type="ECO:0000313" key="4">
    <source>
        <dbReference type="Proteomes" id="UP001224739"/>
    </source>
</evidence>
<keyword evidence="5" id="KW-1185">Reference proteome</keyword>
<dbReference type="Proteomes" id="UP001224739">
    <property type="component" value="Unassembled WGS sequence"/>
</dbReference>
<feature type="transmembrane region" description="Helical" evidence="1">
    <location>
        <begin position="55"/>
        <end position="72"/>
    </location>
</feature>
<feature type="transmembrane region" description="Helical" evidence="1">
    <location>
        <begin position="12"/>
        <end position="40"/>
    </location>
</feature>
<dbReference type="RefSeq" id="WP_109406409.1">
    <property type="nucleotide sequence ID" value="NZ_CP095785.1"/>
</dbReference>
<sequence length="79" mass="9268">MNRKINQFEYFLVTTILCVVALFIMGLFIYCIGECIIWLFFGGDFLFSIEFLKKIIKASLWAGLVVGIGAWFEEYKLRR</sequence>
<evidence type="ECO:0000313" key="3">
    <source>
        <dbReference type="EMBL" id="XAG30370.1"/>
    </source>
</evidence>
<proteinExistence type="predicted"/>
<dbReference type="EMBL" id="JASVWL010000001">
    <property type="protein sequence ID" value="MDL5353684.1"/>
    <property type="molecule type" value="Genomic_DNA"/>
</dbReference>
<evidence type="ECO:0000313" key="5">
    <source>
        <dbReference type="Proteomes" id="UP001438077"/>
    </source>
</evidence>